<accession>A0ABX0F0Q0</accession>
<sequence length="234" mass="25541">MNETMPEKRGVLRLQAGDGAGRMFQLAVMTVNPDELQHVLDETVVELEQALRTGIVHAGAVLRGTDGRDAAVLAHLSGVPGERRKVERLRLPADSNMDTDLFAVEMVGHIPEQNFSDLEEGSPMAHFVNVFEVAPGERKRMLEQFASIMPHVSKKDGYVSANVHFSLDGVYAANVGQFTDSASLESALGRPEVLAAFAKGAVSGALEKSFGILPKPPRFRRYEVYRVAGDNRNL</sequence>
<dbReference type="Gene3D" id="3.30.70.100">
    <property type="match status" value="1"/>
</dbReference>
<protein>
    <recommendedName>
        <fullName evidence="3">ABM domain-containing protein</fullName>
    </recommendedName>
</protein>
<dbReference type="Proteomes" id="UP000800303">
    <property type="component" value="Unassembled WGS sequence"/>
</dbReference>
<gene>
    <name evidence="1" type="ORF">GYN08_04440</name>
</gene>
<proteinExistence type="predicted"/>
<name>A0ABX0F0Q0_9BACL</name>
<comment type="caution">
    <text evidence="1">The sequence shown here is derived from an EMBL/GenBank/DDBJ whole genome shotgun (WGS) entry which is preliminary data.</text>
</comment>
<keyword evidence="2" id="KW-1185">Reference proteome</keyword>
<dbReference type="SUPFAM" id="SSF54909">
    <property type="entry name" value="Dimeric alpha+beta barrel"/>
    <property type="match status" value="1"/>
</dbReference>
<evidence type="ECO:0008006" key="3">
    <source>
        <dbReference type="Google" id="ProtNLM"/>
    </source>
</evidence>
<dbReference type="InterPro" id="IPR011008">
    <property type="entry name" value="Dimeric_a/b-barrel"/>
</dbReference>
<organism evidence="1 2">
    <name type="scientific">Saccharibacillus alkalitolerans</name>
    <dbReference type="NCBI Taxonomy" id="2705290"/>
    <lineage>
        <taxon>Bacteria</taxon>
        <taxon>Bacillati</taxon>
        <taxon>Bacillota</taxon>
        <taxon>Bacilli</taxon>
        <taxon>Bacillales</taxon>
        <taxon>Paenibacillaceae</taxon>
        <taxon>Saccharibacillus</taxon>
    </lineage>
</organism>
<reference evidence="1 2" key="1">
    <citation type="submission" date="2020-01" db="EMBL/GenBank/DDBJ databases">
        <title>Polyphasic characterisation and genomic insights into a novel alkali tolerant bacterium VR-M41.</title>
        <authorList>
            <person name="Vemuluri V.R."/>
        </authorList>
    </citation>
    <scope>NUCLEOTIDE SEQUENCE [LARGE SCALE GENOMIC DNA]</scope>
    <source>
        <strain evidence="1 2">VR-M41</strain>
    </source>
</reference>
<evidence type="ECO:0000313" key="2">
    <source>
        <dbReference type="Proteomes" id="UP000800303"/>
    </source>
</evidence>
<evidence type="ECO:0000313" key="1">
    <source>
        <dbReference type="EMBL" id="NGZ74556.1"/>
    </source>
</evidence>
<dbReference type="RefSeq" id="WP_166272817.1">
    <property type="nucleotide sequence ID" value="NZ_JAAFGS010000001.1"/>
</dbReference>
<dbReference type="EMBL" id="JAAFGS010000001">
    <property type="protein sequence ID" value="NGZ74556.1"/>
    <property type="molecule type" value="Genomic_DNA"/>
</dbReference>